<dbReference type="EMBL" id="BASX01000047">
    <property type="protein sequence ID" value="GAD45486.1"/>
    <property type="molecule type" value="Genomic_DNA"/>
</dbReference>
<comment type="caution">
    <text evidence="1">The sequence shown here is derived from an EMBL/GenBank/DDBJ whole genome shotgun (WGS) entry which is preliminary data.</text>
</comment>
<dbReference type="Proteomes" id="UP000016985">
    <property type="component" value="Unassembled WGS sequence"/>
</dbReference>
<evidence type="ECO:0000313" key="1">
    <source>
        <dbReference type="EMBL" id="GAD45486.1"/>
    </source>
</evidence>
<organism evidence="1 2">
    <name type="scientific">Streptococcus constellatus subsp. pharyngis SK1060 = CCUG 46377</name>
    <dbReference type="NCBI Taxonomy" id="1035184"/>
    <lineage>
        <taxon>Bacteria</taxon>
        <taxon>Bacillati</taxon>
        <taxon>Bacillota</taxon>
        <taxon>Bacilli</taxon>
        <taxon>Lactobacillales</taxon>
        <taxon>Streptococcaceae</taxon>
        <taxon>Streptococcus</taxon>
        <taxon>Streptococcus anginosus group</taxon>
    </lineage>
</organism>
<evidence type="ECO:0000313" key="2">
    <source>
        <dbReference type="Proteomes" id="UP000016985"/>
    </source>
</evidence>
<name>U2XZ08_STRCV</name>
<proteinExistence type="predicted"/>
<reference evidence="1 2" key="1">
    <citation type="submission" date="2013-09" db="EMBL/GenBank/DDBJ databases">
        <title>Genome Sequences of seven clinical isolates and type strains of anginosus group streptococci.</title>
        <authorList>
            <person name="Maruyama F."/>
            <person name="Sakurai A."/>
            <person name="Ogura Y."/>
            <person name="Homma H."/>
            <person name="Takahashi N."/>
            <person name="Ohtsubo Y."/>
            <person name="Hoshino T."/>
            <person name="Okahashi N."/>
            <person name="Nakagawa I."/>
            <person name="Kimura S."/>
            <person name="Fujiwara T."/>
            <person name="Hayashi T."/>
            <person name="Shintani S."/>
        </authorList>
    </citation>
    <scope>NUCLEOTIDE SEQUENCE [LARGE SCALE GENOMIC DNA]</scope>
    <source>
        <strain evidence="2">CCUG46377</strain>
    </source>
</reference>
<sequence length="77" mass="8501">AIHADALTMSFATLGLIQLFHAFNVKSVYQSLLTVGPYPDVGAANEIKRLLDRIFPEKVDLADIQLISEEMAKISQL</sequence>
<gene>
    <name evidence="1" type="ORF">ANG5_2014</name>
</gene>
<dbReference type="RefSeq" id="WP_022525779.1">
    <property type="nucleotide sequence ID" value="NZ_BASX01000047.1"/>
</dbReference>
<keyword evidence="2" id="KW-1185">Reference proteome</keyword>
<protein>
    <submittedName>
        <fullName evidence="1">Uncharacterized protein</fullName>
    </submittedName>
</protein>
<dbReference type="AlphaFoldDB" id="U2XZ08"/>
<accession>U2XZ08</accession>
<feature type="non-terminal residue" evidence="1">
    <location>
        <position position="1"/>
    </location>
</feature>